<dbReference type="PANTHER" id="PTHR11361">
    <property type="entry name" value="DNA MISMATCH REPAIR PROTEIN MUTS FAMILY MEMBER"/>
    <property type="match status" value="1"/>
</dbReference>
<keyword evidence="4" id="KW-0812">Transmembrane</keyword>
<keyword evidence="2" id="KW-0067">ATP-binding</keyword>
<feature type="domain" description="DNA mismatch repair proteins mutS family" evidence="5">
    <location>
        <begin position="476"/>
        <end position="664"/>
    </location>
</feature>
<keyword evidence="4" id="KW-0472">Membrane</keyword>
<dbReference type="InterPro" id="IPR000432">
    <property type="entry name" value="DNA_mismatch_repair_MutS_C"/>
</dbReference>
<dbReference type="InterPro" id="IPR045076">
    <property type="entry name" value="MutS"/>
</dbReference>
<keyword evidence="1" id="KW-0547">Nucleotide-binding</keyword>
<dbReference type="InterPro" id="IPR027417">
    <property type="entry name" value="P-loop_NTPase"/>
</dbReference>
<evidence type="ECO:0000313" key="7">
    <source>
        <dbReference type="Proteomes" id="UP000316598"/>
    </source>
</evidence>
<proteinExistence type="predicted"/>
<gene>
    <name evidence="6" type="primary">mutS_2</name>
    <name evidence="6" type="ORF">Pla22_15570</name>
</gene>
<dbReference type="SUPFAM" id="SSF52540">
    <property type="entry name" value="P-loop containing nucleoside triphosphate hydrolases"/>
    <property type="match status" value="1"/>
</dbReference>
<dbReference type="GO" id="GO:0005524">
    <property type="term" value="F:ATP binding"/>
    <property type="evidence" value="ECO:0007669"/>
    <property type="project" value="UniProtKB-KW"/>
</dbReference>
<evidence type="ECO:0000256" key="2">
    <source>
        <dbReference type="ARBA" id="ARBA00022840"/>
    </source>
</evidence>
<feature type="transmembrane region" description="Helical" evidence="4">
    <location>
        <begin position="250"/>
        <end position="273"/>
    </location>
</feature>
<evidence type="ECO:0000259" key="5">
    <source>
        <dbReference type="SMART" id="SM00534"/>
    </source>
</evidence>
<name>A0A5C5WV73_9BACT</name>
<dbReference type="PANTHER" id="PTHR11361:SF99">
    <property type="entry name" value="DNA MISMATCH REPAIR PROTEIN"/>
    <property type="match status" value="1"/>
</dbReference>
<comment type="caution">
    <text evidence="6">The sequence shown here is derived from an EMBL/GenBank/DDBJ whole genome shotgun (WGS) entry which is preliminary data.</text>
</comment>
<evidence type="ECO:0000256" key="1">
    <source>
        <dbReference type="ARBA" id="ARBA00022741"/>
    </source>
</evidence>
<dbReference type="Proteomes" id="UP000316598">
    <property type="component" value="Unassembled WGS sequence"/>
</dbReference>
<keyword evidence="3" id="KW-0238">DNA-binding</keyword>
<dbReference type="Pfam" id="PF00488">
    <property type="entry name" value="MutS_V"/>
    <property type="match status" value="1"/>
</dbReference>
<reference evidence="6 7" key="1">
    <citation type="submission" date="2019-02" db="EMBL/GenBank/DDBJ databases">
        <title>Deep-cultivation of Planctomycetes and their phenomic and genomic characterization uncovers novel biology.</title>
        <authorList>
            <person name="Wiegand S."/>
            <person name="Jogler M."/>
            <person name="Boedeker C."/>
            <person name="Pinto D."/>
            <person name="Vollmers J."/>
            <person name="Rivas-Marin E."/>
            <person name="Kohn T."/>
            <person name="Peeters S.H."/>
            <person name="Heuer A."/>
            <person name="Rast P."/>
            <person name="Oberbeckmann S."/>
            <person name="Bunk B."/>
            <person name="Jeske O."/>
            <person name="Meyerdierks A."/>
            <person name="Storesund J.E."/>
            <person name="Kallscheuer N."/>
            <person name="Luecker S."/>
            <person name="Lage O.M."/>
            <person name="Pohl T."/>
            <person name="Merkel B.J."/>
            <person name="Hornburger P."/>
            <person name="Mueller R.-W."/>
            <person name="Bruemmer F."/>
            <person name="Labrenz M."/>
            <person name="Spormann A.M."/>
            <person name="Op Den Camp H."/>
            <person name="Overmann J."/>
            <person name="Amann R."/>
            <person name="Jetten M.S.M."/>
            <person name="Mascher T."/>
            <person name="Medema M.H."/>
            <person name="Devos D.P."/>
            <person name="Kaster A.-K."/>
            <person name="Ovreas L."/>
            <person name="Rohde M."/>
            <person name="Galperin M.Y."/>
            <person name="Jogler C."/>
        </authorList>
    </citation>
    <scope>NUCLEOTIDE SEQUENCE [LARGE SCALE GENOMIC DNA]</scope>
    <source>
        <strain evidence="6 7">Pla22</strain>
    </source>
</reference>
<evidence type="ECO:0000256" key="3">
    <source>
        <dbReference type="ARBA" id="ARBA00023125"/>
    </source>
</evidence>
<evidence type="ECO:0000256" key="4">
    <source>
        <dbReference type="SAM" id="Phobius"/>
    </source>
</evidence>
<sequence length="665" mass="73601">MIPQARLALPQAPETFAPRRQGAFQPLNTDEIDATSRYRVQLETIDQQLRELEQKDLMLGRIRVGLILVAIVLWVVSIGSTGVPGAGWLGWLAFALFFVVATINEPVRDSMEELRRNRSVIERLIARLHRDWEKLATKRMTRLLDLVELPQQRRETAGDLDLFGRASLFHLVSMTATAPGTRTICDWLSGPAIGSIARERTTAIEALAPHRDERIRFYTLARRIGDSSGDPDHFVQWATGERWLEKRGWLVAWAKASAAISVIGVVLMLLALAGIGGGLLMRIGLFGLIAIMLINILITTVMLGPAHQIFSIAMANRQAVTNYIELFSAANWLPKTSDQGRLQSLRSTLYDSPTSAFEGMKSLAKVARAGSLRQSAGTYLLYLPLQAFALWDVRVLRRLEDWQAEHASYVKGWFDSLGELESLMSLAALRDDYPQWTKPIWQDDIDKAQVTSVAIGHPLLRDADRVTNDVSVGPPGTVLLVTGSNMSGKSTMLRSVGLNVALAATGAPVCAESFTLPSVELTTSIRVSDDVSQGVSFYMAELHRLKSVVDHARAMAKLNDRVCLFLLDEILQGTNSRERQIAVVRVLDHLIQSNAIGAITTHDLELADEEALMSMATTVHFRETIRPDAEGNEQMTFDYKMRQGVSPTTNALRLLEMVGLGENEG</sequence>
<dbReference type="GO" id="GO:0140664">
    <property type="term" value="F:ATP-dependent DNA damage sensor activity"/>
    <property type="evidence" value="ECO:0007669"/>
    <property type="project" value="InterPro"/>
</dbReference>
<feature type="transmembrane region" description="Helical" evidence="4">
    <location>
        <begin position="279"/>
        <end position="304"/>
    </location>
</feature>
<dbReference type="EMBL" id="SJPI01000001">
    <property type="protein sequence ID" value="TWT53923.1"/>
    <property type="molecule type" value="Genomic_DNA"/>
</dbReference>
<dbReference type="GO" id="GO:0030983">
    <property type="term" value="F:mismatched DNA binding"/>
    <property type="evidence" value="ECO:0007669"/>
    <property type="project" value="InterPro"/>
</dbReference>
<dbReference type="AlphaFoldDB" id="A0A5C5WV73"/>
<feature type="transmembrane region" description="Helical" evidence="4">
    <location>
        <begin position="64"/>
        <end position="82"/>
    </location>
</feature>
<dbReference type="CDD" id="cd03283">
    <property type="entry name" value="ABC_MutS-like"/>
    <property type="match status" value="1"/>
</dbReference>
<protein>
    <submittedName>
        <fullName evidence="6">DNA mismatch repair protein MutS</fullName>
    </submittedName>
</protein>
<dbReference type="GO" id="GO:0006298">
    <property type="term" value="P:mismatch repair"/>
    <property type="evidence" value="ECO:0007669"/>
    <property type="project" value="InterPro"/>
</dbReference>
<organism evidence="6 7">
    <name type="scientific">Rubripirellula amarantea</name>
    <dbReference type="NCBI Taxonomy" id="2527999"/>
    <lineage>
        <taxon>Bacteria</taxon>
        <taxon>Pseudomonadati</taxon>
        <taxon>Planctomycetota</taxon>
        <taxon>Planctomycetia</taxon>
        <taxon>Pirellulales</taxon>
        <taxon>Pirellulaceae</taxon>
        <taxon>Rubripirellula</taxon>
    </lineage>
</organism>
<evidence type="ECO:0000313" key="6">
    <source>
        <dbReference type="EMBL" id="TWT53923.1"/>
    </source>
</evidence>
<accession>A0A5C5WV73</accession>
<dbReference type="Gene3D" id="3.40.50.300">
    <property type="entry name" value="P-loop containing nucleotide triphosphate hydrolases"/>
    <property type="match status" value="1"/>
</dbReference>
<dbReference type="GO" id="GO:0005829">
    <property type="term" value="C:cytosol"/>
    <property type="evidence" value="ECO:0007669"/>
    <property type="project" value="TreeGrafter"/>
</dbReference>
<dbReference type="SMART" id="SM00534">
    <property type="entry name" value="MUTSac"/>
    <property type="match status" value="1"/>
</dbReference>
<keyword evidence="7" id="KW-1185">Reference proteome</keyword>
<keyword evidence="4" id="KW-1133">Transmembrane helix</keyword>